<keyword evidence="1" id="KW-0812">Transmembrane</keyword>
<feature type="transmembrane region" description="Helical" evidence="1">
    <location>
        <begin position="141"/>
        <end position="159"/>
    </location>
</feature>
<feature type="transmembrane region" description="Helical" evidence="1">
    <location>
        <begin position="171"/>
        <end position="192"/>
    </location>
</feature>
<reference evidence="2 3" key="1">
    <citation type="submission" date="2023-10" db="EMBL/GenBank/DDBJ databases">
        <title>Virgibacillus soli CC-YMP-6 genome.</title>
        <authorList>
            <person name="Miliotis G."/>
            <person name="Sengupta P."/>
            <person name="Hameed A."/>
            <person name="Chuvochina M."/>
            <person name="Mcdonagh F."/>
            <person name="Simpson A.C."/>
            <person name="Singh N.K."/>
            <person name="Rekha P.D."/>
            <person name="Raman K."/>
            <person name="Hugenholtz P."/>
            <person name="Venkateswaran K."/>
        </authorList>
    </citation>
    <scope>NUCLEOTIDE SEQUENCE [LARGE SCALE GENOMIC DNA]</scope>
    <source>
        <strain evidence="2 3">CC-YMP-6</strain>
    </source>
</reference>
<feature type="transmembrane region" description="Helical" evidence="1">
    <location>
        <begin position="382"/>
        <end position="401"/>
    </location>
</feature>
<accession>A0ABU5CMS5</accession>
<comment type="caution">
    <text evidence="2">The sequence shown here is derived from an EMBL/GenBank/DDBJ whole genome shotgun (WGS) entry which is preliminary data.</text>
</comment>
<feature type="transmembrane region" description="Helical" evidence="1">
    <location>
        <begin position="100"/>
        <end position="120"/>
    </location>
</feature>
<proteinExistence type="predicted"/>
<feature type="transmembrane region" description="Helical" evidence="1">
    <location>
        <begin position="306"/>
        <end position="327"/>
    </location>
</feature>
<dbReference type="EMBL" id="JAWDIQ010000001">
    <property type="protein sequence ID" value="MDY0407672.1"/>
    <property type="molecule type" value="Genomic_DNA"/>
</dbReference>
<feature type="transmembrane region" description="Helical" evidence="1">
    <location>
        <begin position="77"/>
        <end position="94"/>
    </location>
</feature>
<feature type="transmembrane region" description="Helical" evidence="1">
    <location>
        <begin position="212"/>
        <end position="229"/>
    </location>
</feature>
<feature type="transmembrane region" description="Helical" evidence="1">
    <location>
        <begin position="5"/>
        <end position="26"/>
    </location>
</feature>
<evidence type="ECO:0000313" key="2">
    <source>
        <dbReference type="EMBL" id="MDY0407672.1"/>
    </source>
</evidence>
<evidence type="ECO:0000256" key="1">
    <source>
        <dbReference type="SAM" id="Phobius"/>
    </source>
</evidence>
<evidence type="ECO:0000313" key="3">
    <source>
        <dbReference type="Proteomes" id="UP001275315"/>
    </source>
</evidence>
<name>A0ABU5CMS5_9BACI</name>
<sequence>MPRRFIHIALFLFIVTALSGLWMRAIPFIHISSLNYEHILHAHSHIAILGWAFFGLFIIFLAIIWPNLQQKRHASMLAYSIFFTSVFMFIAFLYEGYATYSIIFSILHIFVEFWAAFFIYKQIKLQKSIPQISQLFMKGSLIALIISSIGPFLLGYLGATGLRESMFFDMSIYFFLHFQYNGWLFLFLIGLFIKVLHDKNIELSRTLGKYGFWIYFLSLFPWYVSSILWVDVGGFAKVIATAGSVGQWIGVVIILLSVKKVWQLLRDAFSKIILICIMGTFLLLFLKSTMELGLISAPLSNLVFETRSVIIGYLHLTLLGFVSLFILTQFQMTKLIDTKKSSFTTGISMFLVGFVLNELLLFMMGLLSWLDVFNIPFYHESLFIASMLLSIGIGFLWASLIKKQTYRKSYQQK</sequence>
<keyword evidence="1" id="KW-0472">Membrane</keyword>
<protein>
    <submittedName>
        <fullName evidence="2">Uncharacterized protein</fullName>
    </submittedName>
</protein>
<feature type="transmembrane region" description="Helical" evidence="1">
    <location>
        <begin position="46"/>
        <end position="65"/>
    </location>
</feature>
<feature type="transmembrane region" description="Helical" evidence="1">
    <location>
        <begin position="268"/>
        <end position="286"/>
    </location>
</feature>
<organism evidence="2 3">
    <name type="scientific">Paracerasibacillus soli</name>
    <dbReference type="NCBI Taxonomy" id="480284"/>
    <lineage>
        <taxon>Bacteria</taxon>
        <taxon>Bacillati</taxon>
        <taxon>Bacillota</taxon>
        <taxon>Bacilli</taxon>
        <taxon>Bacillales</taxon>
        <taxon>Bacillaceae</taxon>
        <taxon>Paracerasibacillus</taxon>
    </lineage>
</organism>
<dbReference type="RefSeq" id="WP_320378467.1">
    <property type="nucleotide sequence ID" value="NZ_JAWDIQ010000001.1"/>
</dbReference>
<gene>
    <name evidence="2" type="ORF">RWD45_02430</name>
</gene>
<feature type="transmembrane region" description="Helical" evidence="1">
    <location>
        <begin position="235"/>
        <end position="256"/>
    </location>
</feature>
<feature type="transmembrane region" description="Helical" evidence="1">
    <location>
        <begin position="347"/>
        <end position="370"/>
    </location>
</feature>
<keyword evidence="1" id="KW-1133">Transmembrane helix</keyword>
<keyword evidence="3" id="KW-1185">Reference proteome</keyword>
<dbReference type="Gene3D" id="1.20.210.10">
    <property type="entry name" value="Cytochrome c oxidase-like, subunit I domain"/>
    <property type="match status" value="1"/>
</dbReference>
<dbReference type="Proteomes" id="UP001275315">
    <property type="component" value="Unassembled WGS sequence"/>
</dbReference>
<dbReference type="InterPro" id="IPR036927">
    <property type="entry name" value="Cyt_c_oxase-like_su1_sf"/>
</dbReference>